<sequence length="212" mass="22259">MAPAANISHLLNIVVILATFAIGTSTVKPSSQFAAAPSSAAEAFLHSRCGTTKYVSVCYNALLPFVNTFNGSQVKISSVATSVVFGKLRAFLVELQRLQAAGGTGTGRRGDQALGACVHDVGMGIDEETEAMPYLRVLETPGISKEKAKHALFNVQSSISGVASFSESCIEDFVDAGDVTLGSPVGKKVVAMTRNCNMYIDIALHLVASIKM</sequence>
<keyword evidence="1 2" id="KW-0732">Signal</keyword>
<gene>
    <name evidence="4" type="ORF">URODEC1_LOCUS22999</name>
</gene>
<feature type="domain" description="Pectinesterase inhibitor" evidence="3">
    <location>
        <begin position="40"/>
        <end position="202"/>
    </location>
</feature>
<reference evidence="4 5" key="2">
    <citation type="submission" date="2024-10" db="EMBL/GenBank/DDBJ databases">
        <authorList>
            <person name="Ryan C."/>
        </authorList>
    </citation>
    <scope>NUCLEOTIDE SEQUENCE [LARGE SCALE GENOMIC DNA]</scope>
</reference>
<dbReference type="Pfam" id="PF04043">
    <property type="entry name" value="PMEI"/>
    <property type="match status" value="1"/>
</dbReference>
<dbReference type="PANTHER" id="PTHR31080">
    <property type="entry name" value="PECTINESTERASE INHIBITOR-LIKE"/>
    <property type="match status" value="1"/>
</dbReference>
<reference evidence="5" key="1">
    <citation type="submission" date="2024-06" db="EMBL/GenBank/DDBJ databases">
        <authorList>
            <person name="Ryan C."/>
        </authorList>
    </citation>
    <scope>NUCLEOTIDE SEQUENCE [LARGE SCALE GENOMIC DNA]</scope>
</reference>
<dbReference type="Proteomes" id="UP001497457">
    <property type="component" value="Chromosome 14rd"/>
</dbReference>
<accession>A0ABC8XFJ2</accession>
<keyword evidence="5" id="KW-1185">Reference proteome</keyword>
<evidence type="ECO:0000313" key="5">
    <source>
        <dbReference type="Proteomes" id="UP001497457"/>
    </source>
</evidence>
<dbReference type="Gene3D" id="1.20.140.40">
    <property type="entry name" value="Invertase/pectin methylesterase inhibitor family protein"/>
    <property type="match status" value="1"/>
</dbReference>
<evidence type="ECO:0000256" key="2">
    <source>
        <dbReference type="SAM" id="SignalP"/>
    </source>
</evidence>
<dbReference type="PANTHER" id="PTHR31080:SF88">
    <property type="entry name" value="OS08G0222800 PROTEIN"/>
    <property type="match status" value="1"/>
</dbReference>
<evidence type="ECO:0000259" key="3">
    <source>
        <dbReference type="SMART" id="SM00856"/>
    </source>
</evidence>
<dbReference type="InterPro" id="IPR006501">
    <property type="entry name" value="Pectinesterase_inhib_dom"/>
</dbReference>
<dbReference type="InterPro" id="IPR051955">
    <property type="entry name" value="PME_Inhibitor"/>
</dbReference>
<dbReference type="SMART" id="SM00856">
    <property type="entry name" value="PMEI"/>
    <property type="match status" value="1"/>
</dbReference>
<feature type="signal peptide" evidence="2">
    <location>
        <begin position="1"/>
        <end position="26"/>
    </location>
</feature>
<name>A0ABC8XFJ2_9POAL</name>
<dbReference type="AlphaFoldDB" id="A0ABC8XFJ2"/>
<protein>
    <recommendedName>
        <fullName evidence="3">Pectinesterase inhibitor domain-containing protein</fullName>
    </recommendedName>
</protein>
<proteinExistence type="predicted"/>
<evidence type="ECO:0000313" key="4">
    <source>
        <dbReference type="EMBL" id="CAL4924807.1"/>
    </source>
</evidence>
<organism evidence="4 5">
    <name type="scientific">Urochloa decumbens</name>
    <dbReference type="NCBI Taxonomy" id="240449"/>
    <lineage>
        <taxon>Eukaryota</taxon>
        <taxon>Viridiplantae</taxon>
        <taxon>Streptophyta</taxon>
        <taxon>Embryophyta</taxon>
        <taxon>Tracheophyta</taxon>
        <taxon>Spermatophyta</taxon>
        <taxon>Magnoliopsida</taxon>
        <taxon>Liliopsida</taxon>
        <taxon>Poales</taxon>
        <taxon>Poaceae</taxon>
        <taxon>PACMAD clade</taxon>
        <taxon>Panicoideae</taxon>
        <taxon>Panicodae</taxon>
        <taxon>Paniceae</taxon>
        <taxon>Melinidinae</taxon>
        <taxon>Urochloa</taxon>
    </lineage>
</organism>
<feature type="chain" id="PRO_5044863620" description="Pectinesterase inhibitor domain-containing protein" evidence="2">
    <location>
        <begin position="27"/>
        <end position="212"/>
    </location>
</feature>
<dbReference type="SUPFAM" id="SSF101148">
    <property type="entry name" value="Plant invertase/pectin methylesterase inhibitor"/>
    <property type="match status" value="1"/>
</dbReference>
<dbReference type="InterPro" id="IPR035513">
    <property type="entry name" value="Invertase/methylesterase_inhib"/>
</dbReference>
<dbReference type="EMBL" id="OZ075124">
    <property type="protein sequence ID" value="CAL4924807.1"/>
    <property type="molecule type" value="Genomic_DNA"/>
</dbReference>
<evidence type="ECO:0000256" key="1">
    <source>
        <dbReference type="ARBA" id="ARBA00022729"/>
    </source>
</evidence>
<dbReference type="NCBIfam" id="TIGR01614">
    <property type="entry name" value="PME_inhib"/>
    <property type="match status" value="1"/>
</dbReference>